<name>A0A8T7M2D0_9CHLR</name>
<evidence type="ECO:0000313" key="4">
    <source>
        <dbReference type="Proteomes" id="UP000521676"/>
    </source>
</evidence>
<dbReference type="PANTHER" id="PTHR22916">
    <property type="entry name" value="GLYCOSYLTRANSFERASE"/>
    <property type="match status" value="1"/>
</dbReference>
<dbReference type="EMBL" id="CP128399">
    <property type="protein sequence ID" value="WJW66398.1"/>
    <property type="molecule type" value="Genomic_DNA"/>
</dbReference>
<dbReference type="Proteomes" id="UP000521676">
    <property type="component" value="Unassembled WGS sequence"/>
</dbReference>
<dbReference type="Gene3D" id="3.90.550.10">
    <property type="entry name" value="Spore Coat Polysaccharide Biosynthesis Protein SpsA, Chain A"/>
    <property type="match status" value="1"/>
</dbReference>
<dbReference type="InterPro" id="IPR029044">
    <property type="entry name" value="Nucleotide-diphossugar_trans"/>
</dbReference>
<evidence type="ECO:0000313" key="5">
    <source>
        <dbReference type="Proteomes" id="UP001431572"/>
    </source>
</evidence>
<protein>
    <submittedName>
        <fullName evidence="2">Glycosyltransferase family 2 protein</fullName>
    </submittedName>
</protein>
<sequence length="296" mass="33559">MQPNNPLSLAEGKAAKRLSVIIPTYNEQLHIAECLDSLLNQTLPLEDYELILVDDGSKDKTPRILQEYADRLPERVKFLKQKHGGPALARNWGSTHARGNLLSFLDADMKFASDFLEKLITPIEKGEVVGTFTLDEFVANSDNLWSRSWSVCYYLPINCRVPFDLKEEESTVFRAISRTDFWSVGGFDSTGYHDDHTVAKKLGKTASRVPGALCYHYNPGSAAEVFASAQWIGKSDKQPNSTKEWLRRSPPGALKRGIARAIEEKEPFYIIFEQVYSFGILTGMFWRTILHRDHSR</sequence>
<dbReference type="Proteomes" id="UP001431572">
    <property type="component" value="Chromosome 1"/>
</dbReference>
<accession>A0A8T7M2D0</accession>
<organism evidence="2 4">
    <name type="scientific">Candidatus Chlorohelix allophototropha</name>
    <dbReference type="NCBI Taxonomy" id="3003348"/>
    <lineage>
        <taxon>Bacteria</taxon>
        <taxon>Bacillati</taxon>
        <taxon>Chloroflexota</taxon>
        <taxon>Chloroflexia</taxon>
        <taxon>Candidatus Chloroheliales</taxon>
        <taxon>Candidatus Chloroheliaceae</taxon>
        <taxon>Candidatus Chlorohelix</taxon>
    </lineage>
</organism>
<evidence type="ECO:0000313" key="3">
    <source>
        <dbReference type="EMBL" id="WJW66398.1"/>
    </source>
</evidence>
<evidence type="ECO:0000259" key="1">
    <source>
        <dbReference type="Pfam" id="PF00535"/>
    </source>
</evidence>
<evidence type="ECO:0000313" key="2">
    <source>
        <dbReference type="EMBL" id="NWJ44505.1"/>
    </source>
</evidence>
<gene>
    <name evidence="2" type="ORF">HXX08_01365</name>
    <name evidence="3" type="ORF">OZ401_002194</name>
</gene>
<feature type="domain" description="Glycosyltransferase 2-like" evidence="1">
    <location>
        <begin position="19"/>
        <end position="154"/>
    </location>
</feature>
<dbReference type="InterPro" id="IPR001173">
    <property type="entry name" value="Glyco_trans_2-like"/>
</dbReference>
<dbReference type="EMBL" id="JACATZ010000001">
    <property type="protein sequence ID" value="NWJ44505.1"/>
    <property type="molecule type" value="Genomic_DNA"/>
</dbReference>
<dbReference type="RefSeq" id="WP_341468282.1">
    <property type="nucleotide sequence ID" value="NZ_CP128399.1"/>
</dbReference>
<reference evidence="3" key="2">
    <citation type="journal article" date="2024" name="Nature">
        <title>Anoxygenic phototroph of the Chloroflexota uses a type I reaction centre.</title>
        <authorList>
            <person name="Tsuji J.M."/>
            <person name="Shaw N.A."/>
            <person name="Nagashima S."/>
            <person name="Venkiteswaran J.J."/>
            <person name="Schiff S.L."/>
            <person name="Watanabe T."/>
            <person name="Fukui M."/>
            <person name="Hanada S."/>
            <person name="Tank M."/>
            <person name="Neufeld J.D."/>
        </authorList>
    </citation>
    <scope>NUCLEOTIDE SEQUENCE</scope>
    <source>
        <strain evidence="3">L227-S17</strain>
    </source>
</reference>
<dbReference type="Pfam" id="PF00535">
    <property type="entry name" value="Glycos_transf_2"/>
    <property type="match status" value="1"/>
</dbReference>
<dbReference type="CDD" id="cd00761">
    <property type="entry name" value="Glyco_tranf_GTA_type"/>
    <property type="match status" value="1"/>
</dbReference>
<dbReference type="PANTHER" id="PTHR22916:SF64">
    <property type="entry name" value="TRANSFERASE, PUTATIVE-RELATED"/>
    <property type="match status" value="1"/>
</dbReference>
<keyword evidence="5" id="KW-1185">Reference proteome</keyword>
<dbReference type="SUPFAM" id="SSF53448">
    <property type="entry name" value="Nucleotide-diphospho-sugar transferases"/>
    <property type="match status" value="1"/>
</dbReference>
<reference evidence="2 4" key="1">
    <citation type="submission" date="2020-06" db="EMBL/GenBank/DDBJ databases">
        <title>Anoxygenic phototrophic Chloroflexota member uses a Type I reaction center.</title>
        <authorList>
            <person name="Tsuji J.M."/>
            <person name="Shaw N.A."/>
            <person name="Nagashima S."/>
            <person name="Venkiteswaran J."/>
            <person name="Schiff S.L."/>
            <person name="Hanada S."/>
            <person name="Tank M."/>
            <person name="Neufeld J.D."/>
        </authorList>
    </citation>
    <scope>NUCLEOTIDE SEQUENCE [LARGE SCALE GENOMIC DNA]</scope>
    <source>
        <strain evidence="2">L227-S17</strain>
    </source>
</reference>
<dbReference type="AlphaFoldDB" id="A0A8T7M2D0"/>
<proteinExistence type="predicted"/>